<feature type="domain" description="Recombinase" evidence="3">
    <location>
        <begin position="177"/>
        <end position="291"/>
    </location>
</feature>
<dbReference type="InterPro" id="IPR050639">
    <property type="entry name" value="SSR_resolvase"/>
</dbReference>
<accession>A0A5B8XCH9</accession>
<feature type="coiled-coil region" evidence="1">
    <location>
        <begin position="351"/>
        <end position="417"/>
    </location>
</feature>
<dbReference type="InterPro" id="IPR038109">
    <property type="entry name" value="DNA_bind_recomb_sf"/>
</dbReference>
<dbReference type="Proteomes" id="UP000321934">
    <property type="component" value="Chromosome"/>
</dbReference>
<dbReference type="CDD" id="cd00338">
    <property type="entry name" value="Ser_Recombinase"/>
    <property type="match status" value="1"/>
</dbReference>
<dbReference type="RefSeq" id="WP_146820341.1">
    <property type="nucleotide sequence ID" value="NZ_CP029077.1"/>
</dbReference>
<sequence length="545" mass="62999">MAIKSKVKKSKFSVNKERTSNKAVICARVSTTDQEDNHSLVAQRNRLIEYCKRNRFEIIKEFEIVESSTKGDRPKFQEMLQFIEEQKEPINLVSDKVDRLQRSIMDIGKIDDLVKYHNMALHFLDIGRLDNDSNASQKAFYRIAVVFANAYTDAISDNVKRSIGKKLKEGTILGPATLGYINKERPNKKLEPNAIVLLDPVRAPLVKRMFEDYATGAYSIKQVMQNATKAGLRTLKGHKLSHSTVEGILKQPFYYGFIQSGGELYKHRYEPLITKELFDICQDIRAGKTTDKTRIPKTEEDFTYRGLIRCHHCKCVYTPDPKKGGRYIYMKPTKSQGDCEFCKNTNENVINEQIEHIIKELTITKEALEAIKPELKKVLEENKSLNEIKFDELNKKLKNIEKRQEELIESLTEEQNDQSITLDEIQKMNTVLSMKKTQIQDELLSLDINNTSTRNQILTIFELAEGMYDIFESSNNIKKRELIKILFSNLELSGLNLHYSLQKPFDLLQKKEGQPVWLPNMPLFLTESHQEIQNFHKIYSSKLSA</sequence>
<dbReference type="Gene3D" id="3.40.50.1390">
    <property type="entry name" value="Resolvase, N-terminal catalytic domain"/>
    <property type="match status" value="1"/>
</dbReference>
<evidence type="ECO:0000256" key="1">
    <source>
        <dbReference type="SAM" id="Coils"/>
    </source>
</evidence>
<dbReference type="PROSITE" id="PS51737">
    <property type="entry name" value="RECOMBINASE_DNA_BIND"/>
    <property type="match status" value="1"/>
</dbReference>
<dbReference type="PANTHER" id="PTHR30461">
    <property type="entry name" value="DNA-INVERTASE FROM LAMBDOID PROPHAGE"/>
    <property type="match status" value="1"/>
</dbReference>
<evidence type="ECO:0000313" key="4">
    <source>
        <dbReference type="EMBL" id="QED23042.1"/>
    </source>
</evidence>
<dbReference type="GO" id="GO:0000150">
    <property type="term" value="F:DNA strand exchange activity"/>
    <property type="evidence" value="ECO:0007669"/>
    <property type="project" value="InterPro"/>
</dbReference>
<dbReference type="OrthoDB" id="7277848at2"/>
<gene>
    <name evidence="4" type="ORF">Deia_00234</name>
</gene>
<dbReference type="GO" id="GO:0003677">
    <property type="term" value="F:DNA binding"/>
    <property type="evidence" value="ECO:0007669"/>
    <property type="project" value="InterPro"/>
</dbReference>
<evidence type="ECO:0000259" key="3">
    <source>
        <dbReference type="PROSITE" id="PS51737"/>
    </source>
</evidence>
<dbReference type="SMART" id="SM00857">
    <property type="entry name" value="Resolvase"/>
    <property type="match status" value="1"/>
</dbReference>
<organism evidence="4 5">
    <name type="scientific">Candidatus Deianiraea vastatrix</name>
    <dbReference type="NCBI Taxonomy" id="2163644"/>
    <lineage>
        <taxon>Bacteria</taxon>
        <taxon>Pseudomonadati</taxon>
        <taxon>Pseudomonadota</taxon>
        <taxon>Alphaproteobacteria</taxon>
        <taxon>Rickettsiales</taxon>
        <taxon>Candidatus Deianiraeaceae</taxon>
        <taxon>Candidatus Deianiraea</taxon>
    </lineage>
</organism>
<reference evidence="4 5" key="1">
    <citation type="journal article" date="2019" name="ISME J.">
        <title>Deianiraea, an extracellular bacterium associated with the ciliate Paramecium, suggests an alternative scenario for the evolution of Rickettsiales.</title>
        <authorList>
            <person name="Castelli M."/>
            <person name="Sabaneyeva E."/>
            <person name="Lanzoni O."/>
            <person name="Lebedeva N."/>
            <person name="Floriano A.M."/>
            <person name="Gaiarsa S."/>
            <person name="Benken K."/>
            <person name="Modeo L."/>
            <person name="Bandi C."/>
            <person name="Potekhin A."/>
            <person name="Sassera D."/>
            <person name="Petroni G."/>
        </authorList>
    </citation>
    <scope>NUCLEOTIDE SEQUENCE [LARGE SCALE GENOMIC DNA]</scope>
    <source>
        <strain evidence="4">CyL4-1</strain>
    </source>
</reference>
<dbReference type="Gene3D" id="3.90.1750.20">
    <property type="entry name" value="Putative Large Serine Recombinase, Chain B, Domain 2"/>
    <property type="match status" value="1"/>
</dbReference>
<dbReference type="InterPro" id="IPR006119">
    <property type="entry name" value="Resolv_N"/>
</dbReference>
<proteinExistence type="predicted"/>
<dbReference type="InterPro" id="IPR036162">
    <property type="entry name" value="Resolvase-like_N_sf"/>
</dbReference>
<feature type="domain" description="Resolvase/invertase-type recombinase catalytic" evidence="2">
    <location>
        <begin position="22"/>
        <end position="170"/>
    </location>
</feature>
<evidence type="ECO:0000259" key="2">
    <source>
        <dbReference type="PROSITE" id="PS51736"/>
    </source>
</evidence>
<dbReference type="AlphaFoldDB" id="A0A5B8XCH9"/>
<dbReference type="PROSITE" id="PS51736">
    <property type="entry name" value="RECOMBINASES_3"/>
    <property type="match status" value="1"/>
</dbReference>
<keyword evidence="5" id="KW-1185">Reference proteome</keyword>
<dbReference type="SUPFAM" id="SSF53041">
    <property type="entry name" value="Resolvase-like"/>
    <property type="match status" value="1"/>
</dbReference>
<dbReference type="PANTHER" id="PTHR30461:SF23">
    <property type="entry name" value="DNA RECOMBINASE-RELATED"/>
    <property type="match status" value="1"/>
</dbReference>
<dbReference type="Pfam" id="PF00239">
    <property type="entry name" value="Resolvase"/>
    <property type="match status" value="1"/>
</dbReference>
<dbReference type="InterPro" id="IPR011109">
    <property type="entry name" value="DNA_bind_recombinase_dom"/>
</dbReference>
<evidence type="ECO:0000313" key="5">
    <source>
        <dbReference type="Proteomes" id="UP000321934"/>
    </source>
</evidence>
<keyword evidence="1" id="KW-0175">Coiled coil</keyword>
<protein>
    <submittedName>
        <fullName evidence="4">Cassette chromosome recombinase B-like protein</fullName>
    </submittedName>
</protein>
<dbReference type="EMBL" id="CP029077">
    <property type="protein sequence ID" value="QED23042.1"/>
    <property type="molecule type" value="Genomic_DNA"/>
</dbReference>
<name>A0A5B8XCH9_9RICK</name>
<dbReference type="Pfam" id="PF07508">
    <property type="entry name" value="Recombinase"/>
    <property type="match status" value="1"/>
</dbReference>